<keyword evidence="1" id="KW-1133">Transmembrane helix</keyword>
<dbReference type="EMBL" id="UOEW01000141">
    <property type="protein sequence ID" value="VAW36321.1"/>
    <property type="molecule type" value="Genomic_DNA"/>
</dbReference>
<evidence type="ECO:0000313" key="2">
    <source>
        <dbReference type="EMBL" id="VAW36321.1"/>
    </source>
</evidence>
<gene>
    <name evidence="2" type="ORF">MNBD_GAMMA01-1848</name>
</gene>
<keyword evidence="1" id="KW-0812">Transmembrane</keyword>
<evidence type="ECO:0000256" key="1">
    <source>
        <dbReference type="SAM" id="Phobius"/>
    </source>
</evidence>
<proteinExistence type="predicted"/>
<protein>
    <submittedName>
        <fullName evidence="2">Uncharacterized protein</fullName>
    </submittedName>
</protein>
<accession>A0A3B0UZV6</accession>
<keyword evidence="1" id="KW-0472">Membrane</keyword>
<dbReference type="AlphaFoldDB" id="A0A3B0UZV6"/>
<organism evidence="2">
    <name type="scientific">hydrothermal vent metagenome</name>
    <dbReference type="NCBI Taxonomy" id="652676"/>
    <lineage>
        <taxon>unclassified sequences</taxon>
        <taxon>metagenomes</taxon>
        <taxon>ecological metagenomes</taxon>
    </lineage>
</organism>
<feature type="transmembrane region" description="Helical" evidence="1">
    <location>
        <begin position="52"/>
        <end position="69"/>
    </location>
</feature>
<name>A0A3B0UZV6_9ZZZZ</name>
<sequence length="205" mass="23901">NYWTEYKPWTYRSINHLKTNQLLPIYAQPIIFILIWVMCSWVILLMGSKRNYFFIIALAAWLLLDLLQLNNLRSITSWTQDVYASDEKILPDEQLNKIAFQVKSLLGLENDKANKMKNNKVLVLSSNKYHRSRVIYHMLPVNSSFLDVNVEKSIATVTQGDYILSLSLNQSLIRPTAGQLRFNNLVIKVKEIAYNKNYSIMKVLQ</sequence>
<feature type="transmembrane region" description="Helical" evidence="1">
    <location>
        <begin position="25"/>
        <end position="45"/>
    </location>
</feature>
<reference evidence="2" key="1">
    <citation type="submission" date="2018-06" db="EMBL/GenBank/DDBJ databases">
        <authorList>
            <person name="Zhirakovskaya E."/>
        </authorList>
    </citation>
    <scope>NUCLEOTIDE SEQUENCE</scope>
</reference>
<feature type="non-terminal residue" evidence="2">
    <location>
        <position position="1"/>
    </location>
</feature>